<organism evidence="2 3">
    <name type="scientific">Paratissierella segnis</name>
    <dbReference type="NCBI Taxonomy" id="2763679"/>
    <lineage>
        <taxon>Bacteria</taxon>
        <taxon>Bacillati</taxon>
        <taxon>Bacillota</taxon>
        <taxon>Tissierellia</taxon>
        <taxon>Tissierellales</taxon>
        <taxon>Tissierellaceae</taxon>
        <taxon>Paratissierella</taxon>
    </lineage>
</organism>
<keyword evidence="1" id="KW-0812">Transmembrane</keyword>
<evidence type="ECO:0000256" key="1">
    <source>
        <dbReference type="SAM" id="Phobius"/>
    </source>
</evidence>
<dbReference type="RefSeq" id="WP_262430786.1">
    <property type="nucleotide sequence ID" value="NZ_JACRTG010000034.1"/>
</dbReference>
<feature type="transmembrane region" description="Helical" evidence="1">
    <location>
        <begin position="56"/>
        <end position="76"/>
    </location>
</feature>
<keyword evidence="1" id="KW-1133">Transmembrane helix</keyword>
<dbReference type="Proteomes" id="UP000601171">
    <property type="component" value="Unassembled WGS sequence"/>
</dbReference>
<gene>
    <name evidence="2" type="ORF">H8707_13960</name>
</gene>
<reference evidence="2" key="1">
    <citation type="submission" date="2020-08" db="EMBL/GenBank/DDBJ databases">
        <title>Genome public.</title>
        <authorList>
            <person name="Liu C."/>
            <person name="Sun Q."/>
        </authorList>
    </citation>
    <scope>NUCLEOTIDE SEQUENCE</scope>
    <source>
        <strain evidence="2">BX21</strain>
    </source>
</reference>
<dbReference type="AlphaFoldDB" id="A0A926ILF7"/>
<dbReference type="EMBL" id="JACRTG010000034">
    <property type="protein sequence ID" value="MBC8589320.1"/>
    <property type="molecule type" value="Genomic_DNA"/>
</dbReference>
<sequence length="77" mass="9134">MADDIQKEIREILGRVITIETKIDNYNEMRDKVDIAYNQSCNNKEDIKELEENNKWLWRTVAGALIISFIGAFLMWR</sequence>
<name>A0A926ILF7_9FIRM</name>
<accession>A0A926ILF7</accession>
<keyword evidence="3" id="KW-1185">Reference proteome</keyword>
<protein>
    <submittedName>
        <fullName evidence="2">Hemolysin XhlA family protein</fullName>
    </submittedName>
</protein>
<comment type="caution">
    <text evidence="2">The sequence shown here is derived from an EMBL/GenBank/DDBJ whole genome shotgun (WGS) entry which is preliminary data.</text>
</comment>
<proteinExistence type="predicted"/>
<keyword evidence="1" id="KW-0472">Membrane</keyword>
<evidence type="ECO:0000313" key="2">
    <source>
        <dbReference type="EMBL" id="MBC8589320.1"/>
    </source>
</evidence>
<dbReference type="Pfam" id="PF10779">
    <property type="entry name" value="XhlA"/>
    <property type="match status" value="1"/>
</dbReference>
<dbReference type="InterPro" id="IPR019715">
    <property type="entry name" value="Haemolysin_XhlA"/>
</dbReference>
<evidence type="ECO:0000313" key="3">
    <source>
        <dbReference type="Proteomes" id="UP000601171"/>
    </source>
</evidence>